<dbReference type="Proteomes" id="UP000664144">
    <property type="component" value="Unassembled WGS sequence"/>
</dbReference>
<keyword evidence="2" id="KW-1185">Reference proteome</keyword>
<evidence type="ECO:0008006" key="3">
    <source>
        <dbReference type="Google" id="ProtNLM"/>
    </source>
</evidence>
<protein>
    <recommendedName>
        <fullName evidence="3">STAS/SEC14 domain-containing protein</fullName>
    </recommendedName>
</protein>
<name>A0A939F031_9BACT</name>
<organism evidence="1 2">
    <name type="scientific">Hymenobacter telluris</name>
    <dbReference type="NCBI Taxonomy" id="2816474"/>
    <lineage>
        <taxon>Bacteria</taxon>
        <taxon>Pseudomonadati</taxon>
        <taxon>Bacteroidota</taxon>
        <taxon>Cytophagia</taxon>
        <taxon>Cytophagales</taxon>
        <taxon>Hymenobacteraceae</taxon>
        <taxon>Hymenobacter</taxon>
    </lineage>
</organism>
<evidence type="ECO:0000313" key="1">
    <source>
        <dbReference type="EMBL" id="MBO0360302.1"/>
    </source>
</evidence>
<gene>
    <name evidence="1" type="ORF">J0X19_20245</name>
</gene>
<proteinExistence type="predicted"/>
<reference evidence="1" key="1">
    <citation type="submission" date="2021-03" db="EMBL/GenBank/DDBJ databases">
        <authorList>
            <person name="Kim M.K."/>
        </authorList>
    </citation>
    <scope>NUCLEOTIDE SEQUENCE</scope>
    <source>
        <strain evidence="1">BT186</strain>
    </source>
</reference>
<dbReference type="AlphaFoldDB" id="A0A939F031"/>
<evidence type="ECO:0000313" key="2">
    <source>
        <dbReference type="Proteomes" id="UP000664144"/>
    </source>
</evidence>
<sequence>MTTSAYPDYLDLSYRPDLGIVTARWKRPVVSPELRTGYEEILRYAASCLECRYWLIDSRRRVEVDARDVHWLTTTFYPTLRDHLHGHVFLAFLAAPYQLGHVQDDTLPSLPHTHGNYCSLNQFTDEGDAVQWLLAQGAQPVIQAAT</sequence>
<accession>A0A939F031</accession>
<dbReference type="RefSeq" id="WP_206986247.1">
    <property type="nucleotide sequence ID" value="NZ_JAFLQZ010000018.1"/>
</dbReference>
<dbReference type="EMBL" id="JAFLQZ010000018">
    <property type="protein sequence ID" value="MBO0360302.1"/>
    <property type="molecule type" value="Genomic_DNA"/>
</dbReference>
<comment type="caution">
    <text evidence="1">The sequence shown here is derived from an EMBL/GenBank/DDBJ whole genome shotgun (WGS) entry which is preliminary data.</text>
</comment>